<dbReference type="GO" id="GO:0003723">
    <property type="term" value="F:RNA binding"/>
    <property type="evidence" value="ECO:0007669"/>
    <property type="project" value="UniProtKB-KW"/>
</dbReference>
<dbReference type="SUPFAM" id="SSF53098">
    <property type="entry name" value="Ribonuclease H-like"/>
    <property type="match status" value="1"/>
</dbReference>
<evidence type="ECO:0000313" key="5">
    <source>
        <dbReference type="EMBL" id="KAL1581711.1"/>
    </source>
</evidence>
<evidence type="ECO:0000256" key="3">
    <source>
        <dbReference type="SAM" id="MobiDB-lite"/>
    </source>
</evidence>
<dbReference type="Proteomes" id="UP000803884">
    <property type="component" value="Unassembled WGS sequence"/>
</dbReference>
<evidence type="ECO:0000256" key="2">
    <source>
        <dbReference type="ARBA" id="ARBA00022884"/>
    </source>
</evidence>
<dbReference type="InterPro" id="IPR036397">
    <property type="entry name" value="RNaseH_sf"/>
</dbReference>
<dbReference type="EMBL" id="JAAQHG020000231">
    <property type="protein sequence ID" value="KAL1581711.1"/>
    <property type="molecule type" value="Genomic_DNA"/>
</dbReference>
<keyword evidence="1" id="KW-0645">Protease</keyword>
<dbReference type="InterPro" id="IPR043502">
    <property type="entry name" value="DNA/RNA_pol_sf"/>
</dbReference>
<comment type="caution">
    <text evidence="5">The sequence shown here is derived from an EMBL/GenBank/DDBJ whole genome shotgun (WGS) entry which is preliminary data.</text>
</comment>
<feature type="domain" description="Integrase catalytic" evidence="4">
    <location>
        <begin position="521"/>
        <end position="687"/>
    </location>
</feature>
<keyword evidence="2" id="KW-0694">RNA-binding</keyword>
<dbReference type="InterPro" id="IPR054722">
    <property type="entry name" value="PolX-like_BBD"/>
</dbReference>
<proteinExistence type="predicted"/>
<dbReference type="InterPro" id="IPR057670">
    <property type="entry name" value="SH3_retrovirus"/>
</dbReference>
<dbReference type="InterPro" id="IPR025724">
    <property type="entry name" value="GAG-pre-integrase_dom"/>
</dbReference>
<evidence type="ECO:0000256" key="1">
    <source>
        <dbReference type="ARBA" id="ARBA00022750"/>
    </source>
</evidence>
<dbReference type="Gene3D" id="3.30.420.10">
    <property type="entry name" value="Ribonuclease H-like superfamily/Ribonuclease H"/>
    <property type="match status" value="1"/>
</dbReference>
<feature type="non-terminal residue" evidence="5">
    <location>
        <position position="1415"/>
    </location>
</feature>
<feature type="region of interest" description="Disordered" evidence="3">
    <location>
        <begin position="26"/>
        <end position="45"/>
    </location>
</feature>
<feature type="region of interest" description="Disordered" evidence="3">
    <location>
        <begin position="765"/>
        <end position="888"/>
    </location>
</feature>
<dbReference type="PROSITE" id="PS50994">
    <property type="entry name" value="INTEGRASE"/>
    <property type="match status" value="1"/>
</dbReference>
<name>A0AB34KCW5_9PEZI</name>
<dbReference type="Pfam" id="PF22936">
    <property type="entry name" value="Pol_BBD"/>
    <property type="match status" value="1"/>
</dbReference>
<dbReference type="PANTHER" id="PTHR11439">
    <property type="entry name" value="GAG-POL-RELATED RETROTRANSPOSON"/>
    <property type="match status" value="1"/>
</dbReference>
<feature type="compositionally biased region" description="Acidic residues" evidence="3">
    <location>
        <begin position="844"/>
        <end position="855"/>
    </location>
</feature>
<dbReference type="Pfam" id="PF25597">
    <property type="entry name" value="SH3_retrovirus"/>
    <property type="match status" value="1"/>
</dbReference>
<evidence type="ECO:0000259" key="4">
    <source>
        <dbReference type="PROSITE" id="PS50994"/>
    </source>
</evidence>
<sequence>MQSSGSAGSSKLTKLKGRENYRFLAHSNSTPVTGDDETIASSDRHQQHTLRDWKSRNARAARVIMTSTVPEIGENLVDFTDAQSMWVYLKRYEGSGPAQRIEAYNAWKDLQFNGRDLQVFTEKYQKTLRQMDNFNMALGHELRVYDLINRVAPFYSTWADIKRESLRKVTLAATAPADEHLPSIDSLTKDLLDQDAEMRRQDKNVNVTFKSPPSRSHQRKNTGKAALKCTHCHMTGHTEDKCYRKHGFPEGRGPNKHVKSTENTGAVGAVTANRGMTLAMREIPYTPTHFASRSLSAKDSWCFDSGAVYHITNDLNDFDEYTAVDSGVVVGDNRPLKGFAVGKATLPLVGIDGSITPVTFTDVLYVPQLSVKIISEQVLRAKHKVYYSGETFSLYKRTAAGGALHFATLQDIDGLPHLVIDSTHRKQFFVRAEPPAAETSVPCDSSDASDSECQAKVLLNSHKISSSAASAKDWHARLGHLSDRALQNLTVEGVTIVGSCDHGSCDACLQGKFKRKKSRVPVPRPAHVYDELSIDVVQSRHEGIGGVNWLTIATDGKSLYRHEFTHRLKSFAGEKIVHLLIHIENQTGRRVKRLRLDNGNEFATVKTYCEKNGILLMPTTAHNSSQNGRAEVSNYIVERTARTMMIAGKVPQHLWPYAVRTAVMLLNLTPSPALDYKSAIQLLEELGDDFKGPIHLGHLKAYGCRALVYDETKPRGDKFTSRVDVGKLVGYERGTHNIFYVYLPVRHKVVRTSNVVFEEPRFDTNDDDALVDEDEDSNGYIDPEEELYDPAPIASSGGDVGMEEPLVPIRPASYSEPQGVTEPEYIDTGMPDPGHRSSPPQTEDAVEPPTVDDEPPSTAPRRSSRPAQHSQKAQDNMDQGKTSFGRRSNVNLVRRLHQVYMTSVAGNVGLQPSSLSVKDIIIPKTYAEAMASSQSEEWLAAMEGEVRNLRSNSTWKSVHPMQTPHNANIIAGRWVFTIKADADGNPTRFKARWVARGFTQKHGVDYEDTYASVTKPATVKIMLALAAKLDLECKQFDLVTAFLNALIKKYEIYVEMPHGFEEYGTDGTQLVCLLQRALYGLKQSPLLWYEELTTFLRSIGCRPLRSDPCLFVHSATGTFILIYVDDLLLLAKSDATVDQIAGLLAKKFPMKELGDVTWFLGCRIIRDRSQRKVWIVQDAYIGRMAERFGVVLKKRLTPMKSGTELRKAPTDYAAKKKLRHQYQELVGSMMWPATITRGDIATTVSKLAMYLTNPTQDHFDAAVWCAEYLLHTKTEGLCLGGNDGQPTLQLEGYVDASWADNADDRRSTCGVLFKFGGGPVFWKSGRQSIVALSTTESEYIAMSVAAKEAAALRRLVSEILDEEQGAIVVHEDNQPAIDLLRKPPGADTRTKHMDVRYHYIRQEVDRGAIKVVKIP</sequence>
<dbReference type="SUPFAM" id="SSF56672">
    <property type="entry name" value="DNA/RNA polymerases"/>
    <property type="match status" value="1"/>
</dbReference>
<evidence type="ECO:0000313" key="6">
    <source>
        <dbReference type="Proteomes" id="UP000803884"/>
    </source>
</evidence>
<dbReference type="GeneID" id="96011062"/>
<organism evidence="5 6">
    <name type="scientific">Cladosporium halotolerans</name>
    <dbReference type="NCBI Taxonomy" id="1052096"/>
    <lineage>
        <taxon>Eukaryota</taxon>
        <taxon>Fungi</taxon>
        <taxon>Dikarya</taxon>
        <taxon>Ascomycota</taxon>
        <taxon>Pezizomycotina</taxon>
        <taxon>Dothideomycetes</taxon>
        <taxon>Dothideomycetidae</taxon>
        <taxon>Cladosporiales</taxon>
        <taxon>Cladosporiaceae</taxon>
        <taxon>Cladosporium</taxon>
    </lineage>
</organism>
<dbReference type="InterPro" id="IPR013103">
    <property type="entry name" value="RVT_2"/>
</dbReference>
<feature type="compositionally biased region" description="Polar residues" evidence="3">
    <location>
        <begin position="868"/>
        <end position="888"/>
    </location>
</feature>
<gene>
    <name evidence="5" type="ORF">WHR41_09621</name>
</gene>
<dbReference type="GO" id="GO:0005634">
    <property type="term" value="C:nucleus"/>
    <property type="evidence" value="ECO:0007669"/>
    <property type="project" value="UniProtKB-ARBA"/>
</dbReference>
<feature type="compositionally biased region" description="Acidic residues" evidence="3">
    <location>
        <begin position="765"/>
        <end position="788"/>
    </location>
</feature>
<keyword evidence="1" id="KW-0064">Aspartyl protease</keyword>
<dbReference type="Pfam" id="PF07727">
    <property type="entry name" value="RVT_2"/>
    <property type="match status" value="1"/>
</dbReference>
<accession>A0AB34KCW5</accession>
<keyword evidence="6" id="KW-1185">Reference proteome</keyword>
<dbReference type="PANTHER" id="PTHR11439:SF483">
    <property type="entry name" value="PEPTIDE SYNTHASE GLIP-LIKE, PUTATIVE (AFU_ORTHOLOGUE AFUA_3G12920)-RELATED"/>
    <property type="match status" value="1"/>
</dbReference>
<reference evidence="5 6" key="1">
    <citation type="journal article" date="2020" name="Microbiol. Resour. Announc.">
        <title>Draft Genome Sequence of a Cladosporium Species Isolated from the Mesophotic Ascidian Didemnum maculosum.</title>
        <authorList>
            <person name="Gioti A."/>
            <person name="Siaperas R."/>
            <person name="Nikolaivits E."/>
            <person name="Le Goff G."/>
            <person name="Ouazzani J."/>
            <person name="Kotoulas G."/>
            <person name="Topakas E."/>
        </authorList>
    </citation>
    <scope>NUCLEOTIDE SEQUENCE [LARGE SCALE GENOMIC DNA]</scope>
    <source>
        <strain evidence="5 6">TM138-S3</strain>
    </source>
</reference>
<dbReference type="CDD" id="cd09272">
    <property type="entry name" value="RNase_HI_RT_Ty1"/>
    <property type="match status" value="1"/>
</dbReference>
<protein>
    <recommendedName>
        <fullName evidence="4">Integrase catalytic domain-containing protein</fullName>
    </recommendedName>
</protein>
<dbReference type="GO" id="GO:0015074">
    <property type="term" value="P:DNA integration"/>
    <property type="evidence" value="ECO:0007669"/>
    <property type="project" value="InterPro"/>
</dbReference>
<keyword evidence="1" id="KW-0378">Hydrolase</keyword>
<dbReference type="InterPro" id="IPR012337">
    <property type="entry name" value="RNaseH-like_sf"/>
</dbReference>
<dbReference type="GO" id="GO:0004190">
    <property type="term" value="F:aspartic-type endopeptidase activity"/>
    <property type="evidence" value="ECO:0007669"/>
    <property type="project" value="UniProtKB-KW"/>
</dbReference>
<dbReference type="RefSeq" id="XP_069224820.1">
    <property type="nucleotide sequence ID" value="XM_069378224.1"/>
</dbReference>
<dbReference type="InterPro" id="IPR001584">
    <property type="entry name" value="Integrase_cat-core"/>
</dbReference>
<dbReference type="Pfam" id="PF13976">
    <property type="entry name" value="gag_pre-integrs"/>
    <property type="match status" value="1"/>
</dbReference>